<dbReference type="PIRSF" id="PIRSF021697">
    <property type="entry name" value="UCP021697"/>
    <property type="match status" value="1"/>
</dbReference>
<feature type="transmembrane region" description="Helical" evidence="7">
    <location>
        <begin position="63"/>
        <end position="85"/>
    </location>
</feature>
<comment type="subcellular location">
    <subcellularLocation>
        <location evidence="1">Cell membrane</location>
        <topology evidence="1">Multi-pass membrane protein</topology>
    </subcellularLocation>
</comment>
<evidence type="ECO:0000256" key="3">
    <source>
        <dbReference type="ARBA" id="ARBA00022692"/>
    </source>
</evidence>
<sequence length="143" mass="15350">MPEPATSSYPGERLGLPQTGSGSVARVGRRILALLIDYAAATIIAMAFFGFRQFALPQEAGATQFAPMMVFAVIQILFIPTIGGSPGHRIVGLRLVMLGGGWVGLWRPIVRTVMLMLVIPAVVWDPDQRGLHDKAVGTVLIRA</sequence>
<evidence type="ECO:0000256" key="7">
    <source>
        <dbReference type="SAM" id="Phobius"/>
    </source>
</evidence>
<evidence type="ECO:0000256" key="2">
    <source>
        <dbReference type="ARBA" id="ARBA00022475"/>
    </source>
</evidence>
<keyword evidence="10" id="KW-1185">Reference proteome</keyword>
<comment type="caution">
    <text evidence="9">The sequence shown here is derived from an EMBL/GenBank/DDBJ whole genome shotgun (WGS) entry which is preliminary data.</text>
</comment>
<organism evidence="9 10">
    <name type="scientific">Microbacterium resistens</name>
    <dbReference type="NCBI Taxonomy" id="156977"/>
    <lineage>
        <taxon>Bacteria</taxon>
        <taxon>Bacillati</taxon>
        <taxon>Actinomycetota</taxon>
        <taxon>Actinomycetes</taxon>
        <taxon>Micrococcales</taxon>
        <taxon>Microbacteriaceae</taxon>
        <taxon>Microbacterium</taxon>
    </lineage>
</organism>
<keyword evidence="2" id="KW-1003">Cell membrane</keyword>
<feature type="transmembrane region" description="Helical" evidence="7">
    <location>
        <begin position="31"/>
        <end position="51"/>
    </location>
</feature>
<feature type="region of interest" description="Disordered" evidence="6">
    <location>
        <begin position="1"/>
        <end position="22"/>
    </location>
</feature>
<evidence type="ECO:0000256" key="1">
    <source>
        <dbReference type="ARBA" id="ARBA00004651"/>
    </source>
</evidence>
<dbReference type="PANTHER" id="PTHR36115">
    <property type="entry name" value="PROLINE-RICH ANTIGEN HOMOLOG-RELATED"/>
    <property type="match status" value="1"/>
</dbReference>
<evidence type="ECO:0000313" key="9">
    <source>
        <dbReference type="EMBL" id="MDR6866135.1"/>
    </source>
</evidence>
<evidence type="ECO:0000259" key="8">
    <source>
        <dbReference type="Pfam" id="PF06271"/>
    </source>
</evidence>
<proteinExistence type="predicted"/>
<dbReference type="Proteomes" id="UP001259347">
    <property type="component" value="Unassembled WGS sequence"/>
</dbReference>
<keyword evidence="4 7" id="KW-1133">Transmembrane helix</keyword>
<evidence type="ECO:0000313" key="10">
    <source>
        <dbReference type="Proteomes" id="UP001259347"/>
    </source>
</evidence>
<dbReference type="InterPro" id="IPR051791">
    <property type="entry name" value="Pra-immunoreactive"/>
</dbReference>
<evidence type="ECO:0000256" key="5">
    <source>
        <dbReference type="ARBA" id="ARBA00023136"/>
    </source>
</evidence>
<accession>A0ABU1S947</accession>
<keyword evidence="5 7" id="KW-0472">Membrane</keyword>
<dbReference type="RefSeq" id="WP_310017632.1">
    <property type="nucleotide sequence ID" value="NZ_JAVDUM010000002.1"/>
</dbReference>
<gene>
    <name evidence="9" type="ORF">J2Y69_000720</name>
</gene>
<evidence type="ECO:0000256" key="4">
    <source>
        <dbReference type="ARBA" id="ARBA00022989"/>
    </source>
</evidence>
<dbReference type="EMBL" id="JAVDUM010000002">
    <property type="protein sequence ID" value="MDR6866135.1"/>
    <property type="molecule type" value="Genomic_DNA"/>
</dbReference>
<dbReference type="InterPro" id="IPR010432">
    <property type="entry name" value="RDD"/>
</dbReference>
<dbReference type="InterPro" id="IPR016795">
    <property type="entry name" value="UCP021697"/>
</dbReference>
<keyword evidence="3 7" id="KW-0812">Transmembrane</keyword>
<feature type="domain" description="RDD" evidence="8">
    <location>
        <begin position="24"/>
        <end position="136"/>
    </location>
</feature>
<evidence type="ECO:0000256" key="6">
    <source>
        <dbReference type="SAM" id="MobiDB-lite"/>
    </source>
</evidence>
<dbReference type="PANTHER" id="PTHR36115:SF6">
    <property type="entry name" value="PROLINE-RICH ANTIGEN HOMOLOG"/>
    <property type="match status" value="1"/>
</dbReference>
<name>A0ABU1S947_9MICO</name>
<protein>
    <submittedName>
        <fullName evidence="9">RDD family membrane protein YckC</fullName>
    </submittedName>
</protein>
<dbReference type="Pfam" id="PF06271">
    <property type="entry name" value="RDD"/>
    <property type="match status" value="1"/>
</dbReference>
<reference evidence="9 10" key="1">
    <citation type="submission" date="2023-07" db="EMBL/GenBank/DDBJ databases">
        <title>Sorghum-associated microbial communities from plants grown in Nebraska, USA.</title>
        <authorList>
            <person name="Schachtman D."/>
        </authorList>
    </citation>
    <scope>NUCLEOTIDE SEQUENCE [LARGE SCALE GENOMIC DNA]</scope>
    <source>
        <strain evidence="9 10">2980</strain>
    </source>
</reference>